<name>A0AAN7UJ11_9PEZI</name>
<sequence>MLEKTAACLEPCGRRVVPPPRTALRSTRQLHTAFWQHGAADIELTRAWQTLMHGTLDSSATLSDRGETSSLSASAFLLDFLYPAGAAALLRRPSPIALDRSERLRMRARPSHVSPRLYNSESHPSPATRGTNSAAAEEHEISNGVPEPSRSLSAKPSDSTPVTSPNEQYQLAAIDLILKTNNSTEVDALWRHYTSLGEHSQKAYAQRVLSFLSRTDRVSDSWKISELFHNLEFSTWDNDVFVAGVSAEINLQNLSQALSIFEKGLQSSILDNTALIDSLDLLLASALRSPTTSFLEMIWQLYPDMVARWDFNGIATDLRHCASVPGIAEKVMMFPEYITQRLSTSHNGDIDREALEVLQRVLVRRALVSCEHSHVIPLLLLTKDPLAFEEFLRSAEKTGRRKVSPDVYAIYRKLPGGSPSHAVLHCVFNAYTQMKNSHAKMHAGVEMLWKDWLEFHGAPSRRAYQNT</sequence>
<feature type="compositionally biased region" description="Polar residues" evidence="1">
    <location>
        <begin position="150"/>
        <end position="165"/>
    </location>
</feature>
<dbReference type="EMBL" id="JAWHQM010000032">
    <property type="protein sequence ID" value="KAK5633400.1"/>
    <property type="molecule type" value="Genomic_DNA"/>
</dbReference>
<evidence type="ECO:0000313" key="3">
    <source>
        <dbReference type="Proteomes" id="UP001305414"/>
    </source>
</evidence>
<accession>A0AAN7UJ11</accession>
<protein>
    <submittedName>
        <fullName evidence="2">Uncharacterized protein</fullName>
    </submittedName>
</protein>
<comment type="caution">
    <text evidence="2">The sequence shown here is derived from an EMBL/GenBank/DDBJ whole genome shotgun (WGS) entry which is preliminary data.</text>
</comment>
<dbReference type="AlphaFoldDB" id="A0AAN7UJ11"/>
<evidence type="ECO:0000313" key="2">
    <source>
        <dbReference type="EMBL" id="KAK5633400.1"/>
    </source>
</evidence>
<dbReference type="Proteomes" id="UP001305414">
    <property type="component" value="Unassembled WGS sequence"/>
</dbReference>
<organism evidence="2 3">
    <name type="scientific">Xylaria bambusicola</name>
    <dbReference type="NCBI Taxonomy" id="326684"/>
    <lineage>
        <taxon>Eukaryota</taxon>
        <taxon>Fungi</taxon>
        <taxon>Dikarya</taxon>
        <taxon>Ascomycota</taxon>
        <taxon>Pezizomycotina</taxon>
        <taxon>Sordariomycetes</taxon>
        <taxon>Xylariomycetidae</taxon>
        <taxon>Xylariales</taxon>
        <taxon>Xylariaceae</taxon>
        <taxon>Xylaria</taxon>
    </lineage>
</organism>
<keyword evidence="3" id="KW-1185">Reference proteome</keyword>
<evidence type="ECO:0000256" key="1">
    <source>
        <dbReference type="SAM" id="MobiDB-lite"/>
    </source>
</evidence>
<reference evidence="2 3" key="1">
    <citation type="submission" date="2023-10" db="EMBL/GenBank/DDBJ databases">
        <title>Draft genome sequence of Xylaria bambusicola isolate GMP-LS, the root and basal stem rot pathogen of sugarcane in Indonesia.</title>
        <authorList>
            <person name="Selvaraj P."/>
            <person name="Muralishankar V."/>
            <person name="Muruganantham S."/>
            <person name="Sp S."/>
            <person name="Haryani S."/>
            <person name="Lau K.J.X."/>
            <person name="Naqvi N.I."/>
        </authorList>
    </citation>
    <scope>NUCLEOTIDE SEQUENCE [LARGE SCALE GENOMIC DNA]</scope>
    <source>
        <strain evidence="2">GMP-LS</strain>
    </source>
</reference>
<feature type="compositionally biased region" description="Polar residues" evidence="1">
    <location>
        <begin position="117"/>
        <end position="134"/>
    </location>
</feature>
<feature type="region of interest" description="Disordered" evidence="1">
    <location>
        <begin position="101"/>
        <end position="165"/>
    </location>
</feature>
<proteinExistence type="predicted"/>
<gene>
    <name evidence="2" type="ORF">RRF57_009114</name>
</gene>